<keyword evidence="2" id="KW-1185">Reference proteome</keyword>
<sequence>MVEKLFPVMKHQVTFMKELNKLRDMETVLPQTTCTPQEPCDSVVALPWPAVYILPSFPPELQAALQKKDPGFKKKDKSHIRALLIQVLFDSITKHTWYPSHKMYGDVLGGLITRFPFLRDDSSSGYDTLLECLRNKFKKERSPLVSSKVVLQMKEKYGTKRKSDGQADSVSPIQQQMSTKWRREPLNAVPYNDSACSHEIMLDLQVTCEDETSFREHIHAITLELRKTNPDYTEVKNRMKRSLFQRAQMMERPASEVMDQFPFLGVPQLMRHEMRMRFGTDMEKNMDAALDAMSPNIIRIAKEGNLKRLYANLVGPEEETTEALVRNAVLILLPALFKENTSFFYCVDSVSTAF</sequence>
<comment type="caution">
    <text evidence="1">The sequence shown here is derived from an EMBL/GenBank/DDBJ whole genome shotgun (WGS) entry which is preliminary data.</text>
</comment>
<reference evidence="1 2" key="1">
    <citation type="submission" date="2023-09" db="EMBL/GenBank/DDBJ databases">
        <authorList>
            <person name="Wang M."/>
        </authorList>
    </citation>
    <scope>NUCLEOTIDE SEQUENCE [LARGE SCALE GENOMIC DNA]</scope>
    <source>
        <strain evidence="1">GT-2023</strain>
        <tissue evidence="1">Liver</tissue>
    </source>
</reference>
<dbReference type="PANTHER" id="PTHR47302">
    <property type="entry name" value="STERILE ALPHA MOTIF DOMAIN-CONTAINING PROTEIN 3"/>
    <property type="match status" value="1"/>
</dbReference>
<proteinExistence type="predicted"/>
<accession>A0ABR3N3F0</accession>
<name>A0ABR3N3F0_9TELE</name>
<dbReference type="EMBL" id="JAYMGO010000007">
    <property type="protein sequence ID" value="KAL1271343.1"/>
    <property type="molecule type" value="Genomic_DNA"/>
</dbReference>
<evidence type="ECO:0000313" key="1">
    <source>
        <dbReference type="EMBL" id="KAL1271343.1"/>
    </source>
</evidence>
<organism evidence="1 2">
    <name type="scientific">Cirrhinus molitorella</name>
    <name type="common">mud carp</name>
    <dbReference type="NCBI Taxonomy" id="172907"/>
    <lineage>
        <taxon>Eukaryota</taxon>
        <taxon>Metazoa</taxon>
        <taxon>Chordata</taxon>
        <taxon>Craniata</taxon>
        <taxon>Vertebrata</taxon>
        <taxon>Euteleostomi</taxon>
        <taxon>Actinopterygii</taxon>
        <taxon>Neopterygii</taxon>
        <taxon>Teleostei</taxon>
        <taxon>Ostariophysi</taxon>
        <taxon>Cypriniformes</taxon>
        <taxon>Cyprinidae</taxon>
        <taxon>Labeoninae</taxon>
        <taxon>Labeonini</taxon>
        <taxon>Cirrhinus</taxon>
    </lineage>
</organism>
<protein>
    <submittedName>
        <fullName evidence="1">Uncharacterized protein</fullName>
    </submittedName>
</protein>
<dbReference type="Proteomes" id="UP001558613">
    <property type="component" value="Unassembled WGS sequence"/>
</dbReference>
<gene>
    <name evidence="1" type="ORF">QQF64_030359</name>
</gene>
<dbReference type="InterPro" id="IPR042812">
    <property type="entry name" value="SAMD3"/>
</dbReference>
<dbReference type="PANTHER" id="PTHR47302:SF1">
    <property type="entry name" value="STERILE ALPHA MOTIF DOMAIN-CONTAINING PROTEIN 3"/>
    <property type="match status" value="1"/>
</dbReference>
<evidence type="ECO:0000313" key="2">
    <source>
        <dbReference type="Proteomes" id="UP001558613"/>
    </source>
</evidence>